<keyword evidence="1" id="KW-0732">Signal</keyword>
<sequence length="337" mass="38516">MKLQMRIKLLTILISCFFYSNVKAQDPVFTQYFLVPETLNPGFTGFMETTYMGIIHREQWPDLNLKIDTDYVFLNTWSDEMNSGIGISFLNQRESATDYNYSQINANYAYRVRISDEWDFRPAIEVGFGLKSFAFRNLLLEDQINIRTGINNSTSIDPALKNDKVGFFDIGAGMVFNTDDLWIGLSMKHLNKPNIAFNKDGNVPLNTFFSLSTGYEFLLADYIDVQFFPYATKMFATANYMQQGRYNRLDIGTSILFEKIFFGVTAVTNPAKNGLDGHLLTSVNLFTGLQYDHLRLGLSYDLNTTKIGRTGGVYELSLTYQFNLDKKCFGCPNYIGR</sequence>
<evidence type="ECO:0000256" key="1">
    <source>
        <dbReference type="SAM" id="SignalP"/>
    </source>
</evidence>
<dbReference type="Pfam" id="PF11751">
    <property type="entry name" value="PorP_SprF"/>
    <property type="match status" value="1"/>
</dbReference>
<evidence type="ECO:0000313" key="3">
    <source>
        <dbReference type="Proteomes" id="UP001574170"/>
    </source>
</evidence>
<protein>
    <submittedName>
        <fullName evidence="2">Type IX secretion system membrane protein PorP/SprF</fullName>
    </submittedName>
</protein>
<dbReference type="Proteomes" id="UP001574170">
    <property type="component" value="Unassembled WGS sequence"/>
</dbReference>
<dbReference type="NCBIfam" id="TIGR03519">
    <property type="entry name" value="T9SS_PorP_fam"/>
    <property type="match status" value="1"/>
</dbReference>
<feature type="chain" id="PRO_5046043908" evidence="1">
    <location>
        <begin position="25"/>
        <end position="337"/>
    </location>
</feature>
<gene>
    <name evidence="2" type="ORF">AAGV33_08585</name>
</gene>
<dbReference type="RefSeq" id="WP_373391563.1">
    <property type="nucleotide sequence ID" value="NZ_JBCFQK010000010.1"/>
</dbReference>
<keyword evidence="3" id="KW-1185">Reference proteome</keyword>
<name>A0ABV4TNK1_9FLAO</name>
<dbReference type="InterPro" id="IPR019861">
    <property type="entry name" value="PorP/SprF_Bacteroidetes"/>
</dbReference>
<organism evidence="2 3">
    <name type="scientific">Flavobacterium magnesitis</name>
    <dbReference type="NCBI Taxonomy" id="3138077"/>
    <lineage>
        <taxon>Bacteria</taxon>
        <taxon>Pseudomonadati</taxon>
        <taxon>Bacteroidota</taxon>
        <taxon>Flavobacteriia</taxon>
        <taxon>Flavobacteriales</taxon>
        <taxon>Flavobacteriaceae</taxon>
        <taxon>Flavobacterium</taxon>
    </lineage>
</organism>
<proteinExistence type="predicted"/>
<comment type="caution">
    <text evidence="2">The sequence shown here is derived from an EMBL/GenBank/DDBJ whole genome shotgun (WGS) entry which is preliminary data.</text>
</comment>
<accession>A0ABV4TNK1</accession>
<reference evidence="2 3" key="1">
    <citation type="submission" date="2024-04" db="EMBL/GenBank/DDBJ databases">
        <title>New Clade of Flavobacterium.</title>
        <authorList>
            <person name="Matos L."/>
            <person name="Proenca D.N."/>
            <person name="Fransisco R.M."/>
            <person name="Chung A.P."/>
            <person name="Maccario L."/>
            <person name="Sorensen S.J."/>
            <person name="Morais P.V."/>
        </authorList>
    </citation>
    <scope>NUCLEOTIDE SEQUENCE [LARGE SCALE GENOMIC DNA]</scope>
    <source>
        <strain evidence="2 3">FBOR7N2.3</strain>
    </source>
</reference>
<dbReference type="EMBL" id="JBCFQK010000010">
    <property type="protein sequence ID" value="MFA9194462.1"/>
    <property type="molecule type" value="Genomic_DNA"/>
</dbReference>
<evidence type="ECO:0000313" key="2">
    <source>
        <dbReference type="EMBL" id="MFA9194462.1"/>
    </source>
</evidence>
<feature type="signal peptide" evidence="1">
    <location>
        <begin position="1"/>
        <end position="24"/>
    </location>
</feature>